<sequence length="33" mass="3679">MQQLFYPLPPPFRPGPHDIFHNPDIICGLGFGG</sequence>
<dbReference type="EMBL" id="GBXM01088147">
    <property type="protein sequence ID" value="JAH20430.1"/>
    <property type="molecule type" value="Transcribed_RNA"/>
</dbReference>
<proteinExistence type="predicted"/>
<name>A0A0E9QW16_ANGAN</name>
<organism evidence="1">
    <name type="scientific">Anguilla anguilla</name>
    <name type="common">European freshwater eel</name>
    <name type="synonym">Muraena anguilla</name>
    <dbReference type="NCBI Taxonomy" id="7936"/>
    <lineage>
        <taxon>Eukaryota</taxon>
        <taxon>Metazoa</taxon>
        <taxon>Chordata</taxon>
        <taxon>Craniata</taxon>
        <taxon>Vertebrata</taxon>
        <taxon>Euteleostomi</taxon>
        <taxon>Actinopterygii</taxon>
        <taxon>Neopterygii</taxon>
        <taxon>Teleostei</taxon>
        <taxon>Anguilliformes</taxon>
        <taxon>Anguillidae</taxon>
        <taxon>Anguilla</taxon>
    </lineage>
</organism>
<evidence type="ECO:0000313" key="1">
    <source>
        <dbReference type="EMBL" id="JAH20430.1"/>
    </source>
</evidence>
<reference evidence="1" key="1">
    <citation type="submission" date="2014-11" db="EMBL/GenBank/DDBJ databases">
        <authorList>
            <person name="Amaro Gonzalez C."/>
        </authorList>
    </citation>
    <scope>NUCLEOTIDE SEQUENCE</scope>
</reference>
<reference evidence="1" key="2">
    <citation type="journal article" date="2015" name="Fish Shellfish Immunol.">
        <title>Early steps in the European eel (Anguilla anguilla)-Vibrio vulnificus interaction in the gills: Role of the RtxA13 toxin.</title>
        <authorList>
            <person name="Callol A."/>
            <person name="Pajuelo D."/>
            <person name="Ebbesson L."/>
            <person name="Teles M."/>
            <person name="MacKenzie S."/>
            <person name="Amaro C."/>
        </authorList>
    </citation>
    <scope>NUCLEOTIDE SEQUENCE</scope>
</reference>
<protein>
    <submittedName>
        <fullName evidence="1">Uncharacterized protein</fullName>
    </submittedName>
</protein>
<dbReference type="AlphaFoldDB" id="A0A0E9QW16"/>
<accession>A0A0E9QW16</accession>